<dbReference type="InterPro" id="IPR005656">
    <property type="entry name" value="MmgE_PrpD"/>
</dbReference>
<dbReference type="PANTHER" id="PTHR16943:SF8">
    <property type="entry name" value="2-METHYLCITRATE DEHYDRATASE"/>
    <property type="match status" value="1"/>
</dbReference>
<organism evidence="4 5">
    <name type="scientific">Streptomyces poriferorum</name>
    <dbReference type="NCBI Taxonomy" id="2798799"/>
    <lineage>
        <taxon>Bacteria</taxon>
        <taxon>Bacillati</taxon>
        <taxon>Actinomycetota</taxon>
        <taxon>Actinomycetes</taxon>
        <taxon>Kitasatosporales</taxon>
        <taxon>Streptomycetaceae</taxon>
        <taxon>Streptomyces</taxon>
    </lineage>
</organism>
<protein>
    <submittedName>
        <fullName evidence="4">MmgE/PrpD family protein</fullName>
    </submittedName>
</protein>
<accession>A0ABY9IL92</accession>
<proteinExistence type="inferred from homology"/>
<dbReference type="InterPro" id="IPR045337">
    <property type="entry name" value="MmgE_PrpD_C"/>
</dbReference>
<name>A0ABY9IL92_9ACTN</name>
<feature type="domain" description="MmgE/PrpD C-terminal" evidence="3">
    <location>
        <begin position="296"/>
        <end position="473"/>
    </location>
</feature>
<feature type="domain" description="MmgE/PrpD N-terminal" evidence="2">
    <location>
        <begin position="16"/>
        <end position="267"/>
    </location>
</feature>
<evidence type="ECO:0000259" key="2">
    <source>
        <dbReference type="Pfam" id="PF03972"/>
    </source>
</evidence>
<comment type="similarity">
    <text evidence="1">Belongs to the PrpD family.</text>
</comment>
<dbReference type="RefSeq" id="WP_306106014.1">
    <property type="nucleotide sequence ID" value="NZ_CP120988.1"/>
</dbReference>
<dbReference type="Pfam" id="PF19305">
    <property type="entry name" value="MmgE_PrpD_C"/>
    <property type="match status" value="1"/>
</dbReference>
<dbReference type="InterPro" id="IPR042188">
    <property type="entry name" value="MmgE/PrpD_sf_2"/>
</dbReference>
<gene>
    <name evidence="4" type="ORF">P8A19_06810</name>
</gene>
<dbReference type="Proteomes" id="UP001235744">
    <property type="component" value="Chromosome"/>
</dbReference>
<dbReference type="Gene3D" id="3.30.1330.120">
    <property type="entry name" value="2-methylcitrate dehydratase PrpD"/>
    <property type="match status" value="1"/>
</dbReference>
<dbReference type="Pfam" id="PF03972">
    <property type="entry name" value="MmgE_PrpD_N"/>
    <property type="match status" value="1"/>
</dbReference>
<dbReference type="InterPro" id="IPR045336">
    <property type="entry name" value="MmgE_PrpD_N"/>
</dbReference>
<dbReference type="SUPFAM" id="SSF103378">
    <property type="entry name" value="2-methylcitrate dehydratase PrpD"/>
    <property type="match status" value="1"/>
</dbReference>
<dbReference type="InterPro" id="IPR036148">
    <property type="entry name" value="MmgE/PrpD_sf"/>
</dbReference>
<dbReference type="PANTHER" id="PTHR16943">
    <property type="entry name" value="2-METHYLCITRATE DEHYDRATASE-RELATED"/>
    <property type="match status" value="1"/>
</dbReference>
<reference evidence="4 5" key="1">
    <citation type="submission" date="2023-03" db="EMBL/GenBank/DDBJ databases">
        <title>Isolation and description of six Streptomyces strains from soil environments, able to metabolize different microbial glucans.</title>
        <authorList>
            <person name="Widen T."/>
            <person name="Larsbrink J."/>
        </authorList>
    </citation>
    <scope>NUCLEOTIDE SEQUENCE [LARGE SCALE GENOMIC DNA]</scope>
    <source>
        <strain evidence="4 5">Alt2</strain>
    </source>
</reference>
<dbReference type="Gene3D" id="1.10.4100.10">
    <property type="entry name" value="2-methylcitrate dehydratase PrpD"/>
    <property type="match status" value="1"/>
</dbReference>
<sequence>MNATSAPATPPGLAARLAAFAAGCRDGVPEEVTADATGRILDFLGNCLAALGPDTGERDEAAPHRAALRTARRSGGHPEAGVIGTGDRFPADRAALVNGTLAHALDFDDTHLPSVLHPTAAVLPAALAVAEAEGADGAALTAALAAGGEICVRLGMASYDPALRNSVFFERGLHATSICGTVGAAVASAVLLGLSAEGIADAIGIACSMGAGVIEANRTGGSVKRVHCGWAAHCGVTAAQLAAEGVTGPPTVIEGRFGFLTAFLGDQWHAEPLTEGLDAMHDTANWQYLRTVYKPYPSNHFTHPGIDCALALRARGLDPDTIATAELGVAGAPRRTIGEPREEKVRPRTPYHAKFSGPYTVAAALLAGENSGLGLHLADFSPGAFEDPRRRALAARVEVVRDAVCDDEFPHAFSAVLRVTTQDGTRWEHRVPGSRGGPAAPLTPEELETKYRLGAEPVLGAGRAQQLAAYVRVLPGAGKGCARELVDGCRPEVPDPPEVPEPSRG</sequence>
<evidence type="ECO:0000313" key="4">
    <source>
        <dbReference type="EMBL" id="WLQ55169.1"/>
    </source>
</evidence>
<evidence type="ECO:0000313" key="5">
    <source>
        <dbReference type="Proteomes" id="UP001235744"/>
    </source>
</evidence>
<dbReference type="InterPro" id="IPR042183">
    <property type="entry name" value="MmgE/PrpD_sf_1"/>
</dbReference>
<evidence type="ECO:0000259" key="3">
    <source>
        <dbReference type="Pfam" id="PF19305"/>
    </source>
</evidence>
<evidence type="ECO:0000256" key="1">
    <source>
        <dbReference type="ARBA" id="ARBA00006174"/>
    </source>
</evidence>
<keyword evidence="5" id="KW-1185">Reference proteome</keyword>
<dbReference type="EMBL" id="CP120988">
    <property type="protein sequence ID" value="WLQ55169.1"/>
    <property type="molecule type" value="Genomic_DNA"/>
</dbReference>